<dbReference type="InterPro" id="IPR043428">
    <property type="entry name" value="LivM-like"/>
</dbReference>
<feature type="transmembrane region" description="Helical" evidence="6">
    <location>
        <begin position="159"/>
        <end position="183"/>
    </location>
</feature>
<feature type="transmembrane region" description="Helical" evidence="6">
    <location>
        <begin position="58"/>
        <end position="77"/>
    </location>
</feature>
<gene>
    <name evidence="7" type="ORF">VN24_13600</name>
</gene>
<reference evidence="7 8" key="1">
    <citation type="journal article" date="2015" name="J. Biotechnol.">
        <title>Complete genome sequence of Paenibacillus beijingensis 7188(T) (=DSM 24997(T)), a novel rhizobacterium from jujube garden soil.</title>
        <authorList>
            <person name="Kwak Y."/>
            <person name="Shin J.H."/>
        </authorList>
    </citation>
    <scope>NUCLEOTIDE SEQUENCE [LARGE SCALE GENOMIC DNA]</scope>
    <source>
        <strain evidence="7 8">DSM 24997</strain>
    </source>
</reference>
<feature type="transmembrane region" description="Helical" evidence="6">
    <location>
        <begin position="204"/>
        <end position="226"/>
    </location>
</feature>
<feature type="transmembrane region" description="Helical" evidence="6">
    <location>
        <begin position="83"/>
        <end position="103"/>
    </location>
</feature>
<evidence type="ECO:0000256" key="4">
    <source>
        <dbReference type="ARBA" id="ARBA00022989"/>
    </source>
</evidence>
<dbReference type="OrthoDB" id="9789927at2"/>
<feature type="transmembrane region" description="Helical" evidence="6">
    <location>
        <begin position="31"/>
        <end position="51"/>
    </location>
</feature>
<dbReference type="PANTHER" id="PTHR30482">
    <property type="entry name" value="HIGH-AFFINITY BRANCHED-CHAIN AMINO ACID TRANSPORT SYSTEM PERMEASE"/>
    <property type="match status" value="1"/>
</dbReference>
<organism evidence="7 8">
    <name type="scientific">Paenibacillus beijingensis</name>
    <dbReference type="NCBI Taxonomy" id="1126833"/>
    <lineage>
        <taxon>Bacteria</taxon>
        <taxon>Bacillati</taxon>
        <taxon>Bacillota</taxon>
        <taxon>Bacilli</taxon>
        <taxon>Bacillales</taxon>
        <taxon>Paenibacillaceae</taxon>
        <taxon>Paenibacillus</taxon>
    </lineage>
</organism>
<evidence type="ECO:0008006" key="9">
    <source>
        <dbReference type="Google" id="ProtNLM"/>
    </source>
</evidence>
<feature type="transmembrane region" description="Helical" evidence="6">
    <location>
        <begin position="110"/>
        <end position="132"/>
    </location>
</feature>
<keyword evidence="2" id="KW-1003">Cell membrane</keyword>
<dbReference type="HOGENOM" id="CLU_031365_1_2_9"/>
<evidence type="ECO:0000313" key="8">
    <source>
        <dbReference type="Proteomes" id="UP000032633"/>
    </source>
</evidence>
<name>A0A0D5NJG9_9BACL</name>
<evidence type="ECO:0000256" key="1">
    <source>
        <dbReference type="ARBA" id="ARBA00004651"/>
    </source>
</evidence>
<dbReference type="CDD" id="cd06581">
    <property type="entry name" value="TM_PBP1_LivM_like"/>
    <property type="match status" value="1"/>
</dbReference>
<keyword evidence="5 6" id="KW-0472">Membrane</keyword>
<evidence type="ECO:0000256" key="3">
    <source>
        <dbReference type="ARBA" id="ARBA00022692"/>
    </source>
</evidence>
<reference evidence="8" key="2">
    <citation type="submission" date="2015-03" db="EMBL/GenBank/DDBJ databases">
        <title>Genome sequence of Paenibacillus beijingensis strain DSM 24997T.</title>
        <authorList>
            <person name="Kwak Y."/>
            <person name="Shin J.-H."/>
        </authorList>
    </citation>
    <scope>NUCLEOTIDE SEQUENCE [LARGE SCALE GENOMIC DNA]</scope>
    <source>
        <strain evidence="8">DSM 24997</strain>
    </source>
</reference>
<dbReference type="PATRIC" id="fig|1126833.4.peg.2964"/>
<dbReference type="Pfam" id="PF02653">
    <property type="entry name" value="BPD_transp_2"/>
    <property type="match status" value="1"/>
</dbReference>
<sequence>MNTKRLLFWFPLLGGLLCVFASPYIQNLYLLNVLNLAVISGILAVSVNLLVGYTGQLSLGHAGFYGIGAYTVALLTTKLGCPVWLSFIAAFVICSLTGLALGLPTTKLKGHFLGIATLGFGIIINVVINNWIGLTNGPMGVRDIPSPTVLGISMEYPNYFLAFAAAFLLVIVLIVHFIVNSSVGRAWRCLRKDEITAQVCGINVYGYKLLAFSISGGIAGIAGALYASFMQFVSPEAFDLNQSITIVTTTILGGAGTLFGPLLGTGILTFISEWLRDFQELRLVFYGAILVVMIVFMPQGVYPYLKSTLAKLFGSGKKRRVEGVRSDERRAH</sequence>
<proteinExistence type="predicted"/>
<keyword evidence="3 6" id="KW-0812">Transmembrane</keyword>
<keyword evidence="4 6" id="KW-1133">Transmembrane helix</keyword>
<dbReference type="EMBL" id="CP011058">
    <property type="protein sequence ID" value="AJY75416.1"/>
    <property type="molecule type" value="Genomic_DNA"/>
</dbReference>
<dbReference type="GO" id="GO:0015658">
    <property type="term" value="F:branched-chain amino acid transmembrane transporter activity"/>
    <property type="evidence" value="ECO:0007669"/>
    <property type="project" value="InterPro"/>
</dbReference>
<dbReference type="GO" id="GO:0005886">
    <property type="term" value="C:plasma membrane"/>
    <property type="evidence" value="ECO:0007669"/>
    <property type="project" value="UniProtKB-SubCell"/>
</dbReference>
<evidence type="ECO:0000256" key="6">
    <source>
        <dbReference type="SAM" id="Phobius"/>
    </source>
</evidence>
<dbReference type="KEGG" id="pbj:VN24_13600"/>
<protein>
    <recommendedName>
        <fullName evidence="9">Branched-chain amino acid ABC transporter permease</fullName>
    </recommendedName>
</protein>
<evidence type="ECO:0000256" key="5">
    <source>
        <dbReference type="ARBA" id="ARBA00023136"/>
    </source>
</evidence>
<evidence type="ECO:0000256" key="2">
    <source>
        <dbReference type="ARBA" id="ARBA00022475"/>
    </source>
</evidence>
<evidence type="ECO:0000313" key="7">
    <source>
        <dbReference type="EMBL" id="AJY75416.1"/>
    </source>
</evidence>
<dbReference type="AlphaFoldDB" id="A0A0D5NJG9"/>
<feature type="transmembrane region" description="Helical" evidence="6">
    <location>
        <begin position="283"/>
        <end position="305"/>
    </location>
</feature>
<dbReference type="PANTHER" id="PTHR30482:SF10">
    <property type="entry name" value="HIGH-AFFINITY BRANCHED-CHAIN AMINO ACID TRANSPORT PROTEIN BRAE"/>
    <property type="match status" value="1"/>
</dbReference>
<dbReference type="InterPro" id="IPR001851">
    <property type="entry name" value="ABC_transp_permease"/>
</dbReference>
<dbReference type="RefSeq" id="WP_045670845.1">
    <property type="nucleotide sequence ID" value="NZ_CP011058.1"/>
</dbReference>
<comment type="subcellular location">
    <subcellularLocation>
        <location evidence="1">Cell membrane</location>
        <topology evidence="1">Multi-pass membrane protein</topology>
    </subcellularLocation>
</comment>
<keyword evidence="8" id="KW-1185">Reference proteome</keyword>
<dbReference type="STRING" id="1126833.VN24_13600"/>
<dbReference type="Proteomes" id="UP000032633">
    <property type="component" value="Chromosome"/>
</dbReference>
<accession>A0A0D5NJG9</accession>
<feature type="transmembrane region" description="Helical" evidence="6">
    <location>
        <begin position="246"/>
        <end position="271"/>
    </location>
</feature>